<evidence type="ECO:0000259" key="2">
    <source>
        <dbReference type="Pfam" id="PF05685"/>
    </source>
</evidence>
<dbReference type="InterPro" id="IPR008538">
    <property type="entry name" value="Uma2"/>
</dbReference>
<feature type="compositionally biased region" description="Basic and acidic residues" evidence="1">
    <location>
        <begin position="204"/>
        <end position="261"/>
    </location>
</feature>
<reference evidence="3" key="1">
    <citation type="journal article" date="2021" name="Microb. Physiol.">
        <title>Proteogenomic Insights into the Physiology of Marine, Sulfate-Reducing, Filamentous Desulfonema limicola and Desulfonema magnum.</title>
        <authorList>
            <person name="Schnaars V."/>
            <person name="Wohlbrand L."/>
            <person name="Scheve S."/>
            <person name="Hinrichs C."/>
            <person name="Reinhardt R."/>
            <person name="Rabus R."/>
        </authorList>
    </citation>
    <scope>NUCLEOTIDE SEQUENCE</scope>
    <source>
        <strain evidence="3">5ac10</strain>
    </source>
</reference>
<protein>
    <submittedName>
        <fullName evidence="3">Restriction endonuclease type II domain-containing and DUF820</fullName>
    </submittedName>
</protein>
<dbReference type="Proteomes" id="UP000663720">
    <property type="component" value="Chromosome"/>
</dbReference>
<feature type="region of interest" description="Disordered" evidence="1">
    <location>
        <begin position="202"/>
        <end position="261"/>
    </location>
</feature>
<dbReference type="Gene3D" id="3.90.1570.10">
    <property type="entry name" value="tt1808, chain A"/>
    <property type="match status" value="1"/>
</dbReference>
<dbReference type="GO" id="GO:0004519">
    <property type="term" value="F:endonuclease activity"/>
    <property type="evidence" value="ECO:0007669"/>
    <property type="project" value="UniProtKB-KW"/>
</dbReference>
<keyword evidence="3" id="KW-0378">Hydrolase</keyword>
<dbReference type="RefSeq" id="WP_207690435.1">
    <property type="nucleotide sequence ID" value="NZ_CP061799.1"/>
</dbReference>
<name>A0A975B4G3_9BACT</name>
<keyword evidence="3" id="KW-0255">Endonuclease</keyword>
<dbReference type="CDD" id="cd06260">
    <property type="entry name" value="DUF820-like"/>
    <property type="match status" value="1"/>
</dbReference>
<evidence type="ECO:0000256" key="1">
    <source>
        <dbReference type="SAM" id="MobiDB-lite"/>
    </source>
</evidence>
<feature type="domain" description="Putative restriction endonuclease" evidence="2">
    <location>
        <begin position="28"/>
        <end position="161"/>
    </location>
</feature>
<sequence>MQEIALKEEYDDFPDPDISHIITEDDTPVDNIFSEKQQRLLAESLNGSWGPGRPFVAAANVGVFNKISEPAVVPDMFMSLDVQLPEDIWEKRHRSYFIWEYGKAPDVVVEVVSNKQGGESSEKLQKYAEMRVWYYIIYDPQKFIQKEALRVYELSAKGYIPKIDNHLSQVGLRVTLWKGVYEGRMDTWLRFCDNEGNLIPTGFERAESERKKAEQAQKEAESERKKADQAQKEAESERKKAENARQEAESERQKAKLTEEREKKLAEKLRSLGIDINNI</sequence>
<accession>A0A975B4G3</accession>
<dbReference type="KEGG" id="dli:dnl_08270"/>
<organism evidence="3 4">
    <name type="scientific">Desulfonema limicola</name>
    <dbReference type="NCBI Taxonomy" id="45656"/>
    <lineage>
        <taxon>Bacteria</taxon>
        <taxon>Pseudomonadati</taxon>
        <taxon>Thermodesulfobacteriota</taxon>
        <taxon>Desulfobacteria</taxon>
        <taxon>Desulfobacterales</taxon>
        <taxon>Desulfococcaceae</taxon>
        <taxon>Desulfonema</taxon>
    </lineage>
</organism>
<dbReference type="InterPro" id="IPR011335">
    <property type="entry name" value="Restrct_endonuc-II-like"/>
</dbReference>
<dbReference type="CDD" id="cd06503">
    <property type="entry name" value="ATP-synt_Fo_b"/>
    <property type="match status" value="1"/>
</dbReference>
<dbReference type="InterPro" id="IPR012296">
    <property type="entry name" value="Nuclease_put_TT1808"/>
</dbReference>
<dbReference type="PANTHER" id="PTHR33352">
    <property type="entry name" value="SLR1095 PROTEIN"/>
    <property type="match status" value="1"/>
</dbReference>
<dbReference type="EMBL" id="CP061799">
    <property type="protein sequence ID" value="QTA78603.1"/>
    <property type="molecule type" value="Genomic_DNA"/>
</dbReference>
<keyword evidence="3" id="KW-0540">Nuclease</keyword>
<keyword evidence="4" id="KW-1185">Reference proteome</keyword>
<dbReference type="Pfam" id="PF05685">
    <property type="entry name" value="Uma2"/>
    <property type="match status" value="1"/>
</dbReference>
<dbReference type="AlphaFoldDB" id="A0A975B4G3"/>
<evidence type="ECO:0000313" key="4">
    <source>
        <dbReference type="Proteomes" id="UP000663720"/>
    </source>
</evidence>
<gene>
    <name evidence="3" type="ORF">dnl_08270</name>
</gene>
<evidence type="ECO:0000313" key="3">
    <source>
        <dbReference type="EMBL" id="QTA78603.1"/>
    </source>
</evidence>
<proteinExistence type="predicted"/>
<dbReference type="SUPFAM" id="SSF52980">
    <property type="entry name" value="Restriction endonuclease-like"/>
    <property type="match status" value="1"/>
</dbReference>
<dbReference type="PANTHER" id="PTHR33352:SF3">
    <property type="entry name" value="SLR1612 PROTEIN"/>
    <property type="match status" value="1"/>
</dbReference>